<dbReference type="Gene3D" id="3.10.180.10">
    <property type="entry name" value="2,3-Dihydroxybiphenyl 1,2-Dioxygenase, domain 1"/>
    <property type="match status" value="1"/>
</dbReference>
<dbReference type="Pfam" id="PF00903">
    <property type="entry name" value="Glyoxalase"/>
    <property type="match status" value="1"/>
</dbReference>
<comment type="caution">
    <text evidence="2">The sequence shown here is derived from an EMBL/GenBank/DDBJ whole genome shotgun (WGS) entry which is preliminary data.</text>
</comment>
<dbReference type="PANTHER" id="PTHR36503">
    <property type="entry name" value="BLR2520 PROTEIN"/>
    <property type="match status" value="1"/>
</dbReference>
<gene>
    <name evidence="2" type="ORF">GCM10009799_47250</name>
</gene>
<dbReference type="PROSITE" id="PS51819">
    <property type="entry name" value="VOC"/>
    <property type="match status" value="1"/>
</dbReference>
<feature type="domain" description="VOC" evidence="1">
    <location>
        <begin position="1"/>
        <end position="114"/>
    </location>
</feature>
<keyword evidence="3" id="KW-1185">Reference proteome</keyword>
<name>A0ABN2TMK2_9ACTN</name>
<evidence type="ECO:0000313" key="2">
    <source>
        <dbReference type="EMBL" id="GAA2013454.1"/>
    </source>
</evidence>
<dbReference type="InterPro" id="IPR029068">
    <property type="entry name" value="Glyas_Bleomycin-R_OHBP_Dase"/>
</dbReference>
<evidence type="ECO:0000259" key="1">
    <source>
        <dbReference type="PROSITE" id="PS51819"/>
    </source>
</evidence>
<sequence>MGRSLAFYRRLGLAIPESADTQPHVEAQLPGGLRIAWDTVETVRSFDPDWTAPQGGPGVALAFRCDEPAEVDRVYAEFVQAGYEGRQKPWDAFWGQRYAVLGDPDGNSVDLFAPLDAPAG</sequence>
<proteinExistence type="predicted"/>
<dbReference type="PANTHER" id="PTHR36503:SF3">
    <property type="entry name" value="BLR0126 PROTEIN"/>
    <property type="match status" value="1"/>
</dbReference>
<evidence type="ECO:0000313" key="3">
    <source>
        <dbReference type="Proteomes" id="UP001501585"/>
    </source>
</evidence>
<protein>
    <submittedName>
        <fullName evidence="2">VOC family protein</fullName>
    </submittedName>
</protein>
<dbReference type="SUPFAM" id="SSF54593">
    <property type="entry name" value="Glyoxalase/Bleomycin resistance protein/Dihydroxybiphenyl dioxygenase"/>
    <property type="match status" value="1"/>
</dbReference>
<organism evidence="2 3">
    <name type="scientific">Nocardiopsis rhodophaea</name>
    <dbReference type="NCBI Taxonomy" id="280238"/>
    <lineage>
        <taxon>Bacteria</taxon>
        <taxon>Bacillati</taxon>
        <taxon>Actinomycetota</taxon>
        <taxon>Actinomycetes</taxon>
        <taxon>Streptosporangiales</taxon>
        <taxon>Nocardiopsidaceae</taxon>
        <taxon>Nocardiopsis</taxon>
    </lineage>
</organism>
<accession>A0ABN2TMK2</accession>
<dbReference type="InterPro" id="IPR037523">
    <property type="entry name" value="VOC_core"/>
</dbReference>
<reference evidence="2 3" key="1">
    <citation type="journal article" date="2019" name="Int. J. Syst. Evol. Microbiol.">
        <title>The Global Catalogue of Microorganisms (GCM) 10K type strain sequencing project: providing services to taxonomists for standard genome sequencing and annotation.</title>
        <authorList>
            <consortium name="The Broad Institute Genomics Platform"/>
            <consortium name="The Broad Institute Genome Sequencing Center for Infectious Disease"/>
            <person name="Wu L."/>
            <person name="Ma J."/>
        </authorList>
    </citation>
    <scope>NUCLEOTIDE SEQUENCE [LARGE SCALE GENOMIC DNA]</scope>
    <source>
        <strain evidence="2 3">JCM 15313</strain>
    </source>
</reference>
<dbReference type="InterPro" id="IPR004360">
    <property type="entry name" value="Glyas_Fos-R_dOase_dom"/>
</dbReference>
<dbReference type="EMBL" id="BAAAPC010000026">
    <property type="protein sequence ID" value="GAA2013454.1"/>
    <property type="molecule type" value="Genomic_DNA"/>
</dbReference>
<dbReference type="Proteomes" id="UP001501585">
    <property type="component" value="Unassembled WGS sequence"/>
</dbReference>